<dbReference type="GO" id="GO:0004664">
    <property type="term" value="F:prephenate dehydratase activity"/>
    <property type="evidence" value="ECO:0007669"/>
    <property type="project" value="UniProtKB-EC"/>
</dbReference>
<protein>
    <submittedName>
        <fullName evidence="8">Prephenate dehydratase</fullName>
        <ecNumber evidence="8">4.2.1.51</ecNumber>
    </submittedName>
</protein>
<dbReference type="GO" id="GO:0005737">
    <property type="term" value="C:cytoplasm"/>
    <property type="evidence" value="ECO:0007669"/>
    <property type="project" value="TreeGrafter"/>
</dbReference>
<evidence type="ECO:0000256" key="1">
    <source>
        <dbReference type="ARBA" id="ARBA00022605"/>
    </source>
</evidence>
<comment type="pathway">
    <text evidence="5">Amino-acid biosynthesis.</text>
</comment>
<keyword evidence="1" id="KW-0028">Amino-acid biosynthesis</keyword>
<dbReference type="PROSITE" id="PS51671">
    <property type="entry name" value="ACT"/>
    <property type="match status" value="1"/>
</dbReference>
<dbReference type="InterPro" id="IPR001086">
    <property type="entry name" value="Preph_deHydtase"/>
</dbReference>
<evidence type="ECO:0000256" key="3">
    <source>
        <dbReference type="ARBA" id="ARBA00023222"/>
    </source>
</evidence>
<dbReference type="PANTHER" id="PTHR21022">
    <property type="entry name" value="PREPHENATE DEHYDRATASE P PROTEIN"/>
    <property type="match status" value="1"/>
</dbReference>
<evidence type="ECO:0000313" key="8">
    <source>
        <dbReference type="EMBL" id="ABS56078.1"/>
    </source>
</evidence>
<proteinExistence type="predicted"/>
<accession>A7I8L7</accession>
<dbReference type="Proteomes" id="UP000002408">
    <property type="component" value="Chromosome"/>
</dbReference>
<dbReference type="SUPFAM" id="SSF53850">
    <property type="entry name" value="Periplasmic binding protein-like II"/>
    <property type="match status" value="1"/>
</dbReference>
<dbReference type="Gene3D" id="3.30.70.260">
    <property type="match status" value="1"/>
</dbReference>
<dbReference type="KEGG" id="mbn:Mboo_1561"/>
<dbReference type="GO" id="GO:0009094">
    <property type="term" value="P:L-phenylalanine biosynthetic process"/>
    <property type="evidence" value="ECO:0007669"/>
    <property type="project" value="UniProtKB-KW"/>
</dbReference>
<dbReference type="RefSeq" id="WP_012107120.1">
    <property type="nucleotide sequence ID" value="NC_009712.1"/>
</dbReference>
<sequence>MTVLTLGPEGTFSHELALRLKCDPIVLEPTIHSVFAGVAAGRGDGIVPIENSEAGAVGETMDGLSRYSLSITGEMYMPIHHNLASLVPLEKIRVIYAHPQTHEQCSTWLEELKEVPVIHTSSNAQSAIEAKKTPNAGAILSVSAAGIYHIPVIMEHVENNKENTTRFVKISKNPGPAPRAGKCSLLIDPDTDRAGLLYELLGVFAKRKINLTRIESRPSKRGMGKYVFFLDYAVNGSTDEAFSELESITTVRNLGCYPRIGVPP</sequence>
<dbReference type="STRING" id="456442.Mboo_1561"/>
<evidence type="ECO:0000256" key="5">
    <source>
        <dbReference type="ARBA" id="ARBA00029440"/>
    </source>
</evidence>
<dbReference type="InterPro" id="IPR018528">
    <property type="entry name" value="Preph_deHydtase_CS"/>
</dbReference>
<organism evidence="8 9">
    <name type="scientific">Methanoregula boonei (strain DSM 21154 / JCM 14090 / 6A8)</name>
    <dbReference type="NCBI Taxonomy" id="456442"/>
    <lineage>
        <taxon>Archaea</taxon>
        <taxon>Methanobacteriati</taxon>
        <taxon>Methanobacteriota</taxon>
        <taxon>Stenosarchaea group</taxon>
        <taxon>Methanomicrobia</taxon>
        <taxon>Methanomicrobiales</taxon>
        <taxon>Methanoregulaceae</taxon>
        <taxon>Methanoregula</taxon>
    </lineage>
</organism>
<dbReference type="PROSITE" id="PS00857">
    <property type="entry name" value="PREPHENATE_DEHYDR_1"/>
    <property type="match status" value="1"/>
</dbReference>
<dbReference type="Pfam" id="PF00800">
    <property type="entry name" value="PDT"/>
    <property type="match status" value="1"/>
</dbReference>
<keyword evidence="4 8" id="KW-0456">Lyase</keyword>
<evidence type="ECO:0000259" key="6">
    <source>
        <dbReference type="PROSITE" id="PS51171"/>
    </source>
</evidence>
<reference evidence="9" key="1">
    <citation type="journal article" date="2015" name="Microbiology">
        <title>Genome of Methanoregula boonei 6A8 reveals adaptations to oligotrophic peatland environments.</title>
        <authorList>
            <person name="Braeuer S."/>
            <person name="Cadillo-Quiroz H."/>
            <person name="Kyrpides N."/>
            <person name="Woyke T."/>
            <person name="Goodwin L."/>
            <person name="Detter C."/>
            <person name="Podell S."/>
            <person name="Yavitt J.B."/>
            <person name="Zinder S.H."/>
        </authorList>
    </citation>
    <scope>NUCLEOTIDE SEQUENCE [LARGE SCALE GENOMIC DNA]</scope>
    <source>
        <strain evidence="9">DSM 21154 / JCM 14090 / 6A8</strain>
    </source>
</reference>
<dbReference type="OrthoDB" id="8755at2157"/>
<name>A7I8L7_METB6</name>
<evidence type="ECO:0000256" key="4">
    <source>
        <dbReference type="ARBA" id="ARBA00023239"/>
    </source>
</evidence>
<gene>
    <name evidence="8" type="ordered locus">Mboo_1561</name>
</gene>
<keyword evidence="3" id="KW-0584">Phenylalanine biosynthesis</keyword>
<keyword evidence="9" id="KW-1185">Reference proteome</keyword>
<evidence type="ECO:0000256" key="2">
    <source>
        <dbReference type="ARBA" id="ARBA00023141"/>
    </source>
</evidence>
<dbReference type="CDD" id="cd04905">
    <property type="entry name" value="ACT_CM-PDT"/>
    <property type="match status" value="1"/>
</dbReference>
<dbReference type="InterPro" id="IPR002912">
    <property type="entry name" value="ACT_dom"/>
</dbReference>
<dbReference type="GeneID" id="5410086"/>
<dbReference type="eggNOG" id="arCOG00255">
    <property type="taxonomic scope" value="Archaea"/>
</dbReference>
<dbReference type="PROSITE" id="PS51171">
    <property type="entry name" value="PREPHENATE_DEHYDR_3"/>
    <property type="match status" value="1"/>
</dbReference>
<dbReference type="AlphaFoldDB" id="A7I8L7"/>
<evidence type="ECO:0000313" key="9">
    <source>
        <dbReference type="Proteomes" id="UP000002408"/>
    </source>
</evidence>
<dbReference type="PANTHER" id="PTHR21022:SF19">
    <property type="entry name" value="PREPHENATE DEHYDRATASE-RELATED"/>
    <property type="match status" value="1"/>
</dbReference>
<dbReference type="SUPFAM" id="SSF55021">
    <property type="entry name" value="ACT-like"/>
    <property type="match status" value="1"/>
</dbReference>
<dbReference type="InterPro" id="IPR045865">
    <property type="entry name" value="ACT-like_dom_sf"/>
</dbReference>
<dbReference type="PROSITE" id="PS00858">
    <property type="entry name" value="PREPHENATE_DEHYDR_2"/>
    <property type="match status" value="1"/>
</dbReference>
<dbReference type="CDD" id="cd13630">
    <property type="entry name" value="PBP2_PDT_1"/>
    <property type="match status" value="1"/>
</dbReference>
<evidence type="ECO:0000259" key="7">
    <source>
        <dbReference type="PROSITE" id="PS51671"/>
    </source>
</evidence>
<dbReference type="Gene3D" id="3.40.190.10">
    <property type="entry name" value="Periplasmic binding protein-like II"/>
    <property type="match status" value="2"/>
</dbReference>
<keyword evidence="2" id="KW-0057">Aromatic amino acid biosynthesis</keyword>
<feature type="domain" description="Prephenate dehydratase" evidence="6">
    <location>
        <begin position="2"/>
        <end position="172"/>
    </location>
</feature>
<dbReference type="HOGENOM" id="CLU_035008_0_2_2"/>
<feature type="domain" description="ACT" evidence="7">
    <location>
        <begin position="185"/>
        <end position="258"/>
    </location>
</feature>
<dbReference type="EMBL" id="CP000780">
    <property type="protein sequence ID" value="ABS56078.1"/>
    <property type="molecule type" value="Genomic_DNA"/>
</dbReference>
<dbReference type="Pfam" id="PF01842">
    <property type="entry name" value="ACT"/>
    <property type="match status" value="1"/>
</dbReference>
<dbReference type="EC" id="4.2.1.51" evidence="8"/>